<sequence length="370" mass="40995">MISIKVVLLIALVASQTMAGNRKCRALVMSGGGDKGSYEAQAVKVWTDLLSKEDMSYDVITGVSAGSLNGSFLGSYKPGDESEGADKMLETWQALKPKDAFKMWPGGVLEGIFQKQGIFDESPLRDFLKKVLGERSVQKKMGLGSVDMNTGEFLSYDYEDTEYTEDYWDSVIASTAMPLAFEPVKTRDGRTLLDGGVVWKMDVPGAIRRCLEIVDDEEDIILDAIMTAQTFLPEVDDVSDFTTLGHLRRGLEIKSYHKNMKIVNNTLIAHPKVNFRYILAPSVTLTISPIPLDLSQKHLEFCYGVAKKDATAAVRLGPGGYMNMLLEHTEKLQNGEDSRLDQMLETKLQLLEAQEAQKAETTAEEVLKSE</sequence>
<dbReference type="GO" id="GO:0016787">
    <property type="term" value="F:hydrolase activity"/>
    <property type="evidence" value="ECO:0007669"/>
    <property type="project" value="UniProtKB-UniRule"/>
</dbReference>
<dbReference type="InterPro" id="IPR002641">
    <property type="entry name" value="PNPLA_dom"/>
</dbReference>
<evidence type="ECO:0000256" key="2">
    <source>
        <dbReference type="PROSITE-ProRule" id="PRU01161"/>
    </source>
</evidence>
<keyword evidence="1 2" id="KW-0443">Lipid metabolism</keyword>
<dbReference type="PROSITE" id="PS51635">
    <property type="entry name" value="PNPLA"/>
    <property type="match status" value="1"/>
</dbReference>
<organism evidence="5 6">
    <name type="scientific">Euplotes crassus</name>
    <dbReference type="NCBI Taxonomy" id="5936"/>
    <lineage>
        <taxon>Eukaryota</taxon>
        <taxon>Sar</taxon>
        <taxon>Alveolata</taxon>
        <taxon>Ciliophora</taxon>
        <taxon>Intramacronucleata</taxon>
        <taxon>Spirotrichea</taxon>
        <taxon>Hypotrichia</taxon>
        <taxon>Euplotida</taxon>
        <taxon>Euplotidae</taxon>
        <taxon>Moneuplotes</taxon>
    </lineage>
</organism>
<dbReference type="Pfam" id="PF01734">
    <property type="entry name" value="Patatin"/>
    <property type="match status" value="1"/>
</dbReference>
<evidence type="ECO:0000259" key="4">
    <source>
        <dbReference type="PROSITE" id="PS51635"/>
    </source>
</evidence>
<evidence type="ECO:0000313" key="5">
    <source>
        <dbReference type="EMBL" id="CAI2366595.1"/>
    </source>
</evidence>
<evidence type="ECO:0000256" key="1">
    <source>
        <dbReference type="ARBA" id="ARBA00023098"/>
    </source>
</evidence>
<dbReference type="EMBL" id="CAMPGE010007683">
    <property type="protein sequence ID" value="CAI2366595.1"/>
    <property type="molecule type" value="Genomic_DNA"/>
</dbReference>
<accession>A0AAD1XA15</accession>
<feature type="short sequence motif" description="GXSXG" evidence="2">
    <location>
        <begin position="62"/>
        <end position="66"/>
    </location>
</feature>
<protein>
    <recommendedName>
        <fullName evidence="4">PNPLA domain-containing protein</fullName>
    </recommendedName>
</protein>
<evidence type="ECO:0000256" key="3">
    <source>
        <dbReference type="SAM" id="SignalP"/>
    </source>
</evidence>
<proteinExistence type="predicted"/>
<keyword evidence="6" id="KW-1185">Reference proteome</keyword>
<feature type="signal peptide" evidence="3">
    <location>
        <begin position="1"/>
        <end position="19"/>
    </location>
</feature>
<feature type="short sequence motif" description="GXGXXG" evidence="2">
    <location>
        <begin position="31"/>
        <end position="36"/>
    </location>
</feature>
<feature type="active site" description="Proton acceptor" evidence="2">
    <location>
        <position position="194"/>
    </location>
</feature>
<dbReference type="Gene3D" id="3.40.1090.10">
    <property type="entry name" value="Cytosolic phospholipase A2 catalytic domain"/>
    <property type="match status" value="1"/>
</dbReference>
<keyword evidence="2" id="KW-0378">Hydrolase</keyword>
<comment type="caution">
    <text evidence="5">The sequence shown here is derived from an EMBL/GenBank/DDBJ whole genome shotgun (WGS) entry which is preliminary data.</text>
</comment>
<name>A0AAD1XA15_EUPCR</name>
<keyword evidence="3" id="KW-0732">Signal</keyword>
<evidence type="ECO:0000313" key="6">
    <source>
        <dbReference type="Proteomes" id="UP001295684"/>
    </source>
</evidence>
<dbReference type="Proteomes" id="UP001295684">
    <property type="component" value="Unassembled WGS sequence"/>
</dbReference>
<feature type="domain" description="PNPLA" evidence="4">
    <location>
        <begin position="27"/>
        <end position="209"/>
    </location>
</feature>
<feature type="short sequence motif" description="DGA/G" evidence="2">
    <location>
        <begin position="194"/>
        <end position="196"/>
    </location>
</feature>
<dbReference type="GO" id="GO:0016042">
    <property type="term" value="P:lipid catabolic process"/>
    <property type="evidence" value="ECO:0007669"/>
    <property type="project" value="UniProtKB-UniRule"/>
</dbReference>
<dbReference type="InterPro" id="IPR016035">
    <property type="entry name" value="Acyl_Trfase/lysoPLipase"/>
</dbReference>
<reference evidence="5" key="1">
    <citation type="submission" date="2023-07" db="EMBL/GenBank/DDBJ databases">
        <authorList>
            <consortium name="AG Swart"/>
            <person name="Singh M."/>
            <person name="Singh A."/>
            <person name="Seah K."/>
            <person name="Emmerich C."/>
        </authorList>
    </citation>
    <scope>NUCLEOTIDE SEQUENCE</scope>
    <source>
        <strain evidence="5">DP1</strain>
    </source>
</reference>
<feature type="active site" description="Nucleophile" evidence="2">
    <location>
        <position position="64"/>
    </location>
</feature>
<feature type="chain" id="PRO_5042115054" description="PNPLA domain-containing protein" evidence="3">
    <location>
        <begin position="20"/>
        <end position="370"/>
    </location>
</feature>
<keyword evidence="2" id="KW-0442">Lipid degradation</keyword>
<dbReference type="AlphaFoldDB" id="A0AAD1XA15"/>
<dbReference type="SUPFAM" id="SSF52151">
    <property type="entry name" value="FabD/lysophospholipase-like"/>
    <property type="match status" value="1"/>
</dbReference>
<gene>
    <name evidence="5" type="ORF">ECRASSUSDP1_LOCUS7868</name>
</gene>